<dbReference type="EMBL" id="CM042888">
    <property type="protein sequence ID" value="KAI4324724.1"/>
    <property type="molecule type" value="Genomic_DNA"/>
</dbReference>
<reference evidence="2" key="1">
    <citation type="journal article" date="2023" name="Front. Plant Sci.">
        <title>Chromosomal-level genome assembly of Melastoma candidum provides insights into trichome evolution.</title>
        <authorList>
            <person name="Zhong Y."/>
            <person name="Wu W."/>
            <person name="Sun C."/>
            <person name="Zou P."/>
            <person name="Liu Y."/>
            <person name="Dai S."/>
            <person name="Zhou R."/>
        </authorList>
    </citation>
    <scope>NUCLEOTIDE SEQUENCE [LARGE SCALE GENOMIC DNA]</scope>
</reference>
<accession>A0ACB9MMR7</accession>
<proteinExistence type="predicted"/>
<name>A0ACB9MMR7_9MYRT</name>
<gene>
    <name evidence="1" type="ORF">MLD38_030183</name>
</gene>
<evidence type="ECO:0000313" key="1">
    <source>
        <dbReference type="EMBL" id="KAI4324724.1"/>
    </source>
</evidence>
<sequence length="74" mass="8387">MTQTPDFPPLLFSRPPTLPHVKFCSPDVELTYQLPLVSRACPPPRMCYAQAIRGLTDEEYLAGLDMDMEVRCLC</sequence>
<comment type="caution">
    <text evidence="1">The sequence shown here is derived from an EMBL/GenBank/DDBJ whole genome shotgun (WGS) entry which is preliminary data.</text>
</comment>
<organism evidence="1 2">
    <name type="scientific">Melastoma candidum</name>
    <dbReference type="NCBI Taxonomy" id="119954"/>
    <lineage>
        <taxon>Eukaryota</taxon>
        <taxon>Viridiplantae</taxon>
        <taxon>Streptophyta</taxon>
        <taxon>Embryophyta</taxon>
        <taxon>Tracheophyta</taxon>
        <taxon>Spermatophyta</taxon>
        <taxon>Magnoliopsida</taxon>
        <taxon>eudicotyledons</taxon>
        <taxon>Gunneridae</taxon>
        <taxon>Pentapetalae</taxon>
        <taxon>rosids</taxon>
        <taxon>malvids</taxon>
        <taxon>Myrtales</taxon>
        <taxon>Melastomataceae</taxon>
        <taxon>Melastomatoideae</taxon>
        <taxon>Melastomateae</taxon>
        <taxon>Melastoma</taxon>
    </lineage>
</organism>
<keyword evidence="2" id="KW-1185">Reference proteome</keyword>
<evidence type="ECO:0000313" key="2">
    <source>
        <dbReference type="Proteomes" id="UP001057402"/>
    </source>
</evidence>
<dbReference type="Proteomes" id="UP001057402">
    <property type="component" value="Chromosome 9"/>
</dbReference>
<protein>
    <submittedName>
        <fullName evidence="1">Uncharacterized protein</fullName>
    </submittedName>
</protein>